<dbReference type="Gene3D" id="2.120.10.30">
    <property type="entry name" value="TolB, C-terminal domain"/>
    <property type="match status" value="3"/>
</dbReference>
<dbReference type="SUPFAM" id="SSF82171">
    <property type="entry name" value="DPP6 N-terminal domain-like"/>
    <property type="match status" value="1"/>
</dbReference>
<dbReference type="RefSeq" id="WP_117302798.1">
    <property type="nucleotide sequence ID" value="NZ_QVQT02000007.1"/>
</dbReference>
<protein>
    <submittedName>
        <fullName evidence="3">Uncharacterized protein</fullName>
    </submittedName>
</protein>
<evidence type="ECO:0000256" key="1">
    <source>
        <dbReference type="ARBA" id="ARBA00009820"/>
    </source>
</evidence>
<keyword evidence="2" id="KW-0812">Transmembrane</keyword>
<dbReference type="Proteomes" id="UP000264702">
    <property type="component" value="Unassembled WGS sequence"/>
</dbReference>
<keyword evidence="2" id="KW-1133">Transmembrane helix</keyword>
<sequence>MLSDDQHIAIRRHLRRVLASSEFSRSGRAASFLEFVVLNALENNRESLKERAIGIAVFQRSEDWDPKLDTSVRTEARRVRKKLSEYYSSPAADPDDVNIDVPLGSYSPVFRFPEPEAEILPEGDTSPVAAVEEPSSGSRQERSTGTYLRLGLLALFVGAIGLAALQAFRIHRHGLLNANIGSSFKTLPITDEYGHQLNPAISPDGTEIAYASDAGTGTFHIIQRAIEGGTPHRLTSGIDPELSPAYSPDGKAIAFLRLHGSTTEVVVRELSSGSETLTGYIETQLGDWTGDPGPLIGNLGPAWTPDGTRLVVSDHPPHSSSGGLFILNLGDGSRQQLTTDGGSEQDFLPKVAPDGQRIAFIRASTHGHAELFILDLKTRALRQVTNEDHSINGLAWTKDPNELIVSSNREGPYQLWTVNALNGAFQKVDTDAANAIDPQMPANASWLAYVTLNQEWTIQRLTIAGPPAAKPLERFVASAGQNHSAHFSPDGRYVAFVSDRSGSWEIWLCGERCSEPQRLTNFHGPWIGGLTWSPDSTRLAFDARLGPKSAIYMMSIVDPRPQLVERNSFEERMPYWSQDGGALYFNSDRDGTVAVWKRDLQSGAVSRIGVGFSIREFGPRRNLLLGRSDGLIYEPENMPGASGKAIHLATDPVLAWTVHGSSIYYCAIQSDGHIHILVFEDGRSREIADEDIRFPRTAASLDVSPDGRYLLLTVSEHSTSNIYRRITLH</sequence>
<reference evidence="3 4" key="1">
    <citation type="submission" date="2018-08" db="EMBL/GenBank/DDBJ databases">
        <title>Acidipila sp. 4G-K13, an acidobacterium isolated from forest soil.</title>
        <authorList>
            <person name="Gao Z.-H."/>
            <person name="Qiu L.-H."/>
        </authorList>
    </citation>
    <scope>NUCLEOTIDE SEQUENCE [LARGE SCALE GENOMIC DNA]</scope>
    <source>
        <strain evidence="3 4">4G-K13</strain>
    </source>
</reference>
<comment type="caution">
    <text evidence="3">The sequence shown here is derived from an EMBL/GenBank/DDBJ whole genome shotgun (WGS) entry which is preliminary data.</text>
</comment>
<name>A0A372IJA9_9BACT</name>
<dbReference type="InterPro" id="IPR011044">
    <property type="entry name" value="Quino_amine_DH_bsu"/>
</dbReference>
<evidence type="ECO:0000256" key="2">
    <source>
        <dbReference type="SAM" id="Phobius"/>
    </source>
</evidence>
<comment type="similarity">
    <text evidence="1">Belongs to the TolB family.</text>
</comment>
<dbReference type="EMBL" id="QVQT01000007">
    <property type="protein sequence ID" value="RFU15060.1"/>
    <property type="molecule type" value="Genomic_DNA"/>
</dbReference>
<organism evidence="3 4">
    <name type="scientific">Paracidobacterium acidisoli</name>
    <dbReference type="NCBI Taxonomy" id="2303751"/>
    <lineage>
        <taxon>Bacteria</taxon>
        <taxon>Pseudomonadati</taxon>
        <taxon>Acidobacteriota</taxon>
        <taxon>Terriglobia</taxon>
        <taxon>Terriglobales</taxon>
        <taxon>Acidobacteriaceae</taxon>
        <taxon>Paracidobacterium</taxon>
    </lineage>
</organism>
<evidence type="ECO:0000313" key="3">
    <source>
        <dbReference type="EMBL" id="RFU15060.1"/>
    </source>
</evidence>
<keyword evidence="2" id="KW-0472">Membrane</keyword>
<keyword evidence="4" id="KW-1185">Reference proteome</keyword>
<evidence type="ECO:0000313" key="4">
    <source>
        <dbReference type="Proteomes" id="UP000264702"/>
    </source>
</evidence>
<proteinExistence type="inferred from homology"/>
<dbReference type="InterPro" id="IPR011659">
    <property type="entry name" value="WD40"/>
</dbReference>
<dbReference type="AlphaFoldDB" id="A0A372IJA9"/>
<dbReference type="Pfam" id="PF07676">
    <property type="entry name" value="PD40"/>
    <property type="match status" value="5"/>
</dbReference>
<dbReference type="PANTHER" id="PTHR36842:SF1">
    <property type="entry name" value="PROTEIN TOLB"/>
    <property type="match status" value="1"/>
</dbReference>
<accession>A0A372IJA9</accession>
<dbReference type="PANTHER" id="PTHR36842">
    <property type="entry name" value="PROTEIN TOLB HOMOLOG"/>
    <property type="match status" value="1"/>
</dbReference>
<dbReference type="OrthoDB" id="113438at2"/>
<dbReference type="SUPFAM" id="SSF50969">
    <property type="entry name" value="YVTN repeat-like/Quinoprotein amine dehydrogenase"/>
    <property type="match status" value="1"/>
</dbReference>
<dbReference type="SUPFAM" id="SSF50974">
    <property type="entry name" value="Nitrous oxide reductase, N-terminal domain"/>
    <property type="match status" value="1"/>
</dbReference>
<dbReference type="InterPro" id="IPR011042">
    <property type="entry name" value="6-blade_b-propeller_TolB-like"/>
</dbReference>
<dbReference type="InterPro" id="IPR011045">
    <property type="entry name" value="N2O_reductase_N"/>
</dbReference>
<feature type="transmembrane region" description="Helical" evidence="2">
    <location>
        <begin position="147"/>
        <end position="168"/>
    </location>
</feature>
<gene>
    <name evidence="3" type="ORF">D0Y96_18110</name>
</gene>